<dbReference type="EMBL" id="KN832979">
    <property type="protein sequence ID" value="KIM87649.1"/>
    <property type="molecule type" value="Genomic_DNA"/>
</dbReference>
<dbReference type="InParanoid" id="A0A0C3G7C1"/>
<dbReference type="OrthoDB" id="449091at2759"/>
<name>A0A0C3G7C1_PILCF</name>
<dbReference type="Gene3D" id="3.40.50.1820">
    <property type="entry name" value="alpha/beta hydrolase"/>
    <property type="match status" value="1"/>
</dbReference>
<accession>A0A0C3G7C1</accession>
<reference evidence="4" key="2">
    <citation type="submission" date="2015-01" db="EMBL/GenBank/DDBJ databases">
        <title>Evolutionary Origins and Diversification of the Mycorrhizal Mutualists.</title>
        <authorList>
            <consortium name="DOE Joint Genome Institute"/>
            <consortium name="Mycorrhizal Genomics Consortium"/>
            <person name="Kohler A."/>
            <person name="Kuo A."/>
            <person name="Nagy L.G."/>
            <person name="Floudas D."/>
            <person name="Copeland A."/>
            <person name="Barry K.W."/>
            <person name="Cichocki N."/>
            <person name="Veneault-Fourrey C."/>
            <person name="LaButti K."/>
            <person name="Lindquist E.A."/>
            <person name="Lipzen A."/>
            <person name="Lundell T."/>
            <person name="Morin E."/>
            <person name="Murat C."/>
            <person name="Riley R."/>
            <person name="Ohm R."/>
            <person name="Sun H."/>
            <person name="Tunlid A."/>
            <person name="Henrissat B."/>
            <person name="Grigoriev I.V."/>
            <person name="Hibbett D.S."/>
            <person name="Martin F."/>
        </authorList>
    </citation>
    <scope>NUCLEOTIDE SEQUENCE [LARGE SCALE GENOMIC DNA]</scope>
    <source>
        <strain evidence="4">F 1598</strain>
    </source>
</reference>
<keyword evidence="1" id="KW-0732">Signal</keyword>
<dbReference type="AlphaFoldDB" id="A0A0C3G7C1"/>
<dbReference type="InterPro" id="IPR000073">
    <property type="entry name" value="AB_hydrolase_1"/>
</dbReference>
<dbReference type="PANTHER" id="PTHR43037:SF4">
    <property type="entry name" value="PEPTIDASE S9 PROLYL OLIGOPEPTIDASE CATALYTIC DOMAIN-CONTAINING PROTEIN"/>
    <property type="match status" value="1"/>
</dbReference>
<dbReference type="InterPro" id="IPR050955">
    <property type="entry name" value="Plant_Biomass_Hydrol_Est"/>
</dbReference>
<dbReference type="InterPro" id="IPR029058">
    <property type="entry name" value="AB_hydrolase_fold"/>
</dbReference>
<dbReference type="Pfam" id="PF00561">
    <property type="entry name" value="Abhydrolase_1"/>
    <property type="match status" value="1"/>
</dbReference>
<dbReference type="SUPFAM" id="SSF53474">
    <property type="entry name" value="alpha/beta-Hydrolases"/>
    <property type="match status" value="1"/>
</dbReference>
<dbReference type="STRING" id="765440.A0A0C3G7C1"/>
<feature type="domain" description="AB hydrolase-1" evidence="2">
    <location>
        <begin position="374"/>
        <end position="484"/>
    </location>
</feature>
<dbReference type="Proteomes" id="UP000054166">
    <property type="component" value="Unassembled WGS sequence"/>
</dbReference>
<evidence type="ECO:0000259" key="2">
    <source>
        <dbReference type="Pfam" id="PF00561"/>
    </source>
</evidence>
<sequence length="567" mass="62993">MVDTSQVPLRHHHRWTVKLSETWDVLGPFPIHAREQQFLSPSFPLQLPDVIDYNKTWPSSYADGGKVSWTKFQSDANGDLKVSFPNIRWSALRATEGWAALQYHSVLRTSVTVSPPPGISTEEPPRLHVRLAQGSFFCVIPTVPGHLKSRSLVPTWYSGNIYDLEQALPQIIDLPALPSLTDSTTYDLFVSGDYEIRLFGDPRAYSASDTPVLSINVAVEVENPVEKVVWDPSQDVTCDFVDGFVFGDAFGFGLRSVDGWWTVKSVTLASDQDGSILLHLLSETRIAPTQTRIVPLRIIQSKQFLAKELRINVTAVSDTFTPTLISLSFPIHHHSKWTSSSFKPIKASYFFAESMPTPFVVLPPRQPNDGEPRPPILALHGAGVKILEQSFWADSLPRQQHSWVIMPTGRTSWGLDWHGPSAQDAWASVDALIAILHSNKSWHSWSLTKGTPVVLFGHSNGGQGAWHMASKYPDRVLAVVSAAGYIKSQLYVPLTMSRSQHFIDPSLRAILDTALTGDDNDLFMSNLVDTPILAIHGGRDDNVPTWHSREIFGVLKTWNPNANVTSV</sequence>
<evidence type="ECO:0000256" key="1">
    <source>
        <dbReference type="ARBA" id="ARBA00022729"/>
    </source>
</evidence>
<dbReference type="HOGENOM" id="CLU_480675_0_0_1"/>
<organism evidence="3 4">
    <name type="scientific">Piloderma croceum (strain F 1598)</name>
    <dbReference type="NCBI Taxonomy" id="765440"/>
    <lineage>
        <taxon>Eukaryota</taxon>
        <taxon>Fungi</taxon>
        <taxon>Dikarya</taxon>
        <taxon>Basidiomycota</taxon>
        <taxon>Agaricomycotina</taxon>
        <taxon>Agaricomycetes</taxon>
        <taxon>Agaricomycetidae</taxon>
        <taxon>Atheliales</taxon>
        <taxon>Atheliaceae</taxon>
        <taxon>Piloderma</taxon>
    </lineage>
</organism>
<protein>
    <recommendedName>
        <fullName evidence="2">AB hydrolase-1 domain-containing protein</fullName>
    </recommendedName>
</protein>
<proteinExistence type="predicted"/>
<keyword evidence="4" id="KW-1185">Reference proteome</keyword>
<evidence type="ECO:0000313" key="4">
    <source>
        <dbReference type="Proteomes" id="UP000054166"/>
    </source>
</evidence>
<reference evidence="3 4" key="1">
    <citation type="submission" date="2014-04" db="EMBL/GenBank/DDBJ databases">
        <authorList>
            <consortium name="DOE Joint Genome Institute"/>
            <person name="Kuo A."/>
            <person name="Tarkka M."/>
            <person name="Buscot F."/>
            <person name="Kohler A."/>
            <person name="Nagy L.G."/>
            <person name="Floudas D."/>
            <person name="Copeland A."/>
            <person name="Barry K.W."/>
            <person name="Cichocki N."/>
            <person name="Veneault-Fourrey C."/>
            <person name="LaButti K."/>
            <person name="Lindquist E.A."/>
            <person name="Lipzen A."/>
            <person name="Lundell T."/>
            <person name="Morin E."/>
            <person name="Murat C."/>
            <person name="Sun H."/>
            <person name="Tunlid A."/>
            <person name="Henrissat B."/>
            <person name="Grigoriev I.V."/>
            <person name="Hibbett D.S."/>
            <person name="Martin F."/>
            <person name="Nordberg H.P."/>
            <person name="Cantor M.N."/>
            <person name="Hua S.X."/>
        </authorList>
    </citation>
    <scope>NUCLEOTIDE SEQUENCE [LARGE SCALE GENOMIC DNA]</scope>
    <source>
        <strain evidence="3 4">F 1598</strain>
    </source>
</reference>
<dbReference type="PANTHER" id="PTHR43037">
    <property type="entry name" value="UNNAMED PRODUCT-RELATED"/>
    <property type="match status" value="1"/>
</dbReference>
<gene>
    <name evidence="3" type="ORF">PILCRDRAFT_815224</name>
</gene>
<evidence type="ECO:0000313" key="3">
    <source>
        <dbReference type="EMBL" id="KIM87649.1"/>
    </source>
</evidence>